<evidence type="ECO:0000313" key="3">
    <source>
        <dbReference type="RefSeq" id="XP_022079620.1"/>
    </source>
</evidence>
<accession>A0A8B7XFS1</accession>
<dbReference type="SUPFAM" id="SSF53335">
    <property type="entry name" value="S-adenosyl-L-methionine-dependent methyltransferases"/>
    <property type="match status" value="1"/>
</dbReference>
<dbReference type="AlphaFoldDB" id="A0A8B7XFS1"/>
<dbReference type="RefSeq" id="XP_022079619.1">
    <property type="nucleotide sequence ID" value="XM_022223927.1"/>
</dbReference>
<gene>
    <name evidence="2 3" type="primary">LOC110973245</name>
</gene>
<dbReference type="OrthoDB" id="2126785at2759"/>
<organism evidence="1 2">
    <name type="scientific">Acanthaster planci</name>
    <name type="common">Crown-of-thorns starfish</name>
    <dbReference type="NCBI Taxonomy" id="133434"/>
    <lineage>
        <taxon>Eukaryota</taxon>
        <taxon>Metazoa</taxon>
        <taxon>Echinodermata</taxon>
        <taxon>Eleutherozoa</taxon>
        <taxon>Asterozoa</taxon>
        <taxon>Asteroidea</taxon>
        <taxon>Valvatacea</taxon>
        <taxon>Valvatida</taxon>
        <taxon>Acanthasteridae</taxon>
        <taxon>Acanthaster</taxon>
    </lineage>
</organism>
<dbReference type="OMA" id="QYSHTIR"/>
<keyword evidence="1" id="KW-1185">Reference proteome</keyword>
<dbReference type="RefSeq" id="XP_022079620.1">
    <property type="nucleotide sequence ID" value="XM_022223928.1"/>
</dbReference>
<protein>
    <submittedName>
        <fullName evidence="2 3">Uncharacterized protein LOC110973245</fullName>
    </submittedName>
</protein>
<reference evidence="2 3" key="1">
    <citation type="submission" date="2025-04" db="UniProtKB">
        <authorList>
            <consortium name="RefSeq"/>
        </authorList>
    </citation>
    <scope>IDENTIFICATION</scope>
</reference>
<evidence type="ECO:0000313" key="2">
    <source>
        <dbReference type="RefSeq" id="XP_022079619.1"/>
    </source>
</evidence>
<name>A0A8B7XFS1_ACAPL</name>
<dbReference type="Proteomes" id="UP000694845">
    <property type="component" value="Unplaced"/>
</dbReference>
<evidence type="ECO:0000313" key="1">
    <source>
        <dbReference type="Proteomes" id="UP000694845"/>
    </source>
</evidence>
<dbReference type="KEGG" id="aplc:110973245"/>
<proteinExistence type="predicted"/>
<dbReference type="InterPro" id="IPR029063">
    <property type="entry name" value="SAM-dependent_MTases_sf"/>
</dbReference>
<sequence length="389" mass="43882">MDLQVPNANLVAEYCRRILSDVLDELVNQVPNGLTNNWDNVKQSLRSITNMYQNGLRYAHSNFRSDWNDPANRCAYVFVYLMQHCYLVNGSLQYSDVVAKSWRNKSNLKVCSIGGGPGSDLVGVTIFLRENRIFPPSLECLVLDLYPTWKDTWDTIYRQLPGSFTVSYRECDLVRDTKLRGQDLQFVKQADILTLSKSFSAVSAFFRQDRSGSKGNFLRNLLRATKPGCFVLYIDNDYVGCTQFQQNFASRAGLDMVFEFRGKPTCPSGQYSHTIRKYCQLFDFRPMRTCNVIIQLFRKKGSVQSAIGDNPTESNLARTFTEQATVAQVPPSAIVAGPSRGRPTIRQHNPKRVQSRMTGGSHYGTIDNSGIIQDVETKAKTCCTGCTIL</sequence>
<dbReference type="GeneID" id="110973245"/>